<name>A0A3L8P458_9ACTN</name>
<organism evidence="4 5">
    <name type="scientific">Nocardioides mangrovicus</name>
    <dbReference type="NCBI Taxonomy" id="2478913"/>
    <lineage>
        <taxon>Bacteria</taxon>
        <taxon>Bacillati</taxon>
        <taxon>Actinomycetota</taxon>
        <taxon>Actinomycetes</taxon>
        <taxon>Propionibacteriales</taxon>
        <taxon>Nocardioidaceae</taxon>
        <taxon>Nocardioides</taxon>
    </lineage>
</organism>
<dbReference type="RefSeq" id="WP_121805829.1">
    <property type="nucleotide sequence ID" value="NZ_RDBE01000006.1"/>
</dbReference>
<keyword evidence="2 4" id="KW-0418">Kinase</keyword>
<proteinExistence type="predicted"/>
<dbReference type="SUPFAM" id="SSF53613">
    <property type="entry name" value="Ribokinase-like"/>
    <property type="match status" value="1"/>
</dbReference>
<dbReference type="Proteomes" id="UP000281708">
    <property type="component" value="Unassembled WGS sequence"/>
</dbReference>
<evidence type="ECO:0000313" key="4">
    <source>
        <dbReference type="EMBL" id="RLV50065.1"/>
    </source>
</evidence>
<protein>
    <submittedName>
        <fullName evidence="4">Carbohydrate kinase</fullName>
    </submittedName>
</protein>
<dbReference type="CDD" id="cd01941">
    <property type="entry name" value="YeiC_kinase_like"/>
    <property type="match status" value="1"/>
</dbReference>
<keyword evidence="1" id="KW-0808">Transferase</keyword>
<dbReference type="PANTHER" id="PTHR10584:SF166">
    <property type="entry name" value="RIBOKINASE"/>
    <property type="match status" value="1"/>
</dbReference>
<dbReference type="InterPro" id="IPR002173">
    <property type="entry name" value="Carboh/pur_kinase_PfkB_CS"/>
</dbReference>
<gene>
    <name evidence="4" type="ORF">D9V37_09395</name>
</gene>
<dbReference type="PANTHER" id="PTHR10584">
    <property type="entry name" value="SUGAR KINASE"/>
    <property type="match status" value="1"/>
</dbReference>
<dbReference type="PROSITE" id="PS00584">
    <property type="entry name" value="PFKB_KINASES_2"/>
    <property type="match status" value="1"/>
</dbReference>
<dbReference type="Pfam" id="PF00294">
    <property type="entry name" value="PfkB"/>
    <property type="match status" value="1"/>
</dbReference>
<dbReference type="AlphaFoldDB" id="A0A3L8P458"/>
<dbReference type="Gene3D" id="3.40.1190.20">
    <property type="match status" value="1"/>
</dbReference>
<dbReference type="GO" id="GO:0016301">
    <property type="term" value="F:kinase activity"/>
    <property type="evidence" value="ECO:0007669"/>
    <property type="project" value="UniProtKB-KW"/>
</dbReference>
<dbReference type="InterPro" id="IPR011611">
    <property type="entry name" value="PfkB_dom"/>
</dbReference>
<dbReference type="PROSITE" id="PS00583">
    <property type="entry name" value="PFKB_KINASES_1"/>
    <property type="match status" value="1"/>
</dbReference>
<reference evidence="4 5" key="1">
    <citation type="submission" date="2018-10" db="EMBL/GenBank/DDBJ databases">
        <title>Marmoricola sp. 4Q3S-7 whole genome shotgun sequence.</title>
        <authorList>
            <person name="Li F."/>
        </authorList>
    </citation>
    <scope>NUCLEOTIDE SEQUENCE [LARGE SCALE GENOMIC DNA]</scope>
    <source>
        <strain evidence="4 5">4Q3S-7</strain>
    </source>
</reference>
<keyword evidence="5" id="KW-1185">Reference proteome</keyword>
<evidence type="ECO:0000256" key="1">
    <source>
        <dbReference type="ARBA" id="ARBA00022679"/>
    </source>
</evidence>
<sequence>MARSAGAVLVIGGANLDRLARTTGPLQQGTSNPGTAMETAGGVGRNVAENLARLGAHTRLVAAVGDDAAGARILDLTQAAGVETVEVPWRGPTGSYTAILDQDGSLLAGVADMAATESISLDHVPRRWLADCAWLVLDGNLTAATLAHALRLAESWQIPVVLDPVSAPKAALVRPLLGQSRIHTLTPTLDELTALAGTDGTDGTDNPDDPDAAAAWLLERDVEVVWLRRGEAGSTLYRRGHAPETVRLPPVSAVDVTGAGDAMLAAYVDALWQGADLVHAAWSGAAAAALTVASPVTVRPDLSRELIALTLEESR</sequence>
<evidence type="ECO:0000256" key="2">
    <source>
        <dbReference type="ARBA" id="ARBA00022777"/>
    </source>
</evidence>
<dbReference type="InterPro" id="IPR029056">
    <property type="entry name" value="Ribokinase-like"/>
</dbReference>
<comment type="caution">
    <text evidence="4">The sequence shown here is derived from an EMBL/GenBank/DDBJ whole genome shotgun (WGS) entry which is preliminary data.</text>
</comment>
<dbReference type="EMBL" id="RDBE01000006">
    <property type="protein sequence ID" value="RLV50065.1"/>
    <property type="molecule type" value="Genomic_DNA"/>
</dbReference>
<dbReference type="OrthoDB" id="9808601at2"/>
<accession>A0A3L8P458</accession>
<feature type="domain" description="Carbohydrate kinase PfkB" evidence="3">
    <location>
        <begin position="8"/>
        <end position="297"/>
    </location>
</feature>
<evidence type="ECO:0000313" key="5">
    <source>
        <dbReference type="Proteomes" id="UP000281708"/>
    </source>
</evidence>
<evidence type="ECO:0000259" key="3">
    <source>
        <dbReference type="Pfam" id="PF00294"/>
    </source>
</evidence>